<evidence type="ECO:0008006" key="4">
    <source>
        <dbReference type="Google" id="ProtNLM"/>
    </source>
</evidence>
<dbReference type="Proteomes" id="UP000178656">
    <property type="component" value="Unassembled WGS sequence"/>
</dbReference>
<protein>
    <recommendedName>
        <fullName evidence="4">Gas vesicle protein</fullName>
    </recommendedName>
</protein>
<keyword evidence="1" id="KW-1133">Transmembrane helix</keyword>
<evidence type="ECO:0000256" key="1">
    <source>
        <dbReference type="SAM" id="Phobius"/>
    </source>
</evidence>
<evidence type="ECO:0000313" key="2">
    <source>
        <dbReference type="EMBL" id="OGF34270.1"/>
    </source>
</evidence>
<dbReference type="EMBL" id="MFGM01000076">
    <property type="protein sequence ID" value="OGF34270.1"/>
    <property type="molecule type" value="Genomic_DNA"/>
</dbReference>
<sequence length="110" mass="12286">MGTKKFIGTLALGALIGGAIGLFLNPETGKKNRDRFKKLSKQVSEQLVREVGKAGKIGRKEYDAVVENIVKKYSKDDLLNKAAWVEIVAELKERWADIQKEVANNSKKKK</sequence>
<dbReference type="AlphaFoldDB" id="A0A1F5T5N0"/>
<comment type="caution">
    <text evidence="2">The sequence shown here is derived from an EMBL/GenBank/DDBJ whole genome shotgun (WGS) entry which is preliminary data.</text>
</comment>
<accession>A0A1F5T5N0</accession>
<keyword evidence="1" id="KW-0812">Transmembrane</keyword>
<feature type="transmembrane region" description="Helical" evidence="1">
    <location>
        <begin position="6"/>
        <end position="25"/>
    </location>
</feature>
<evidence type="ECO:0000313" key="3">
    <source>
        <dbReference type="Proteomes" id="UP000178656"/>
    </source>
</evidence>
<keyword evidence="1" id="KW-0472">Membrane</keyword>
<proteinExistence type="predicted"/>
<reference evidence="2 3" key="1">
    <citation type="journal article" date="2016" name="Nat. Commun.">
        <title>Thousands of microbial genomes shed light on interconnected biogeochemical processes in an aquifer system.</title>
        <authorList>
            <person name="Anantharaman K."/>
            <person name="Brown C.T."/>
            <person name="Hug L.A."/>
            <person name="Sharon I."/>
            <person name="Castelle C.J."/>
            <person name="Probst A.J."/>
            <person name="Thomas B.C."/>
            <person name="Singh A."/>
            <person name="Wilkins M.J."/>
            <person name="Karaoz U."/>
            <person name="Brodie E.L."/>
            <person name="Williams K.H."/>
            <person name="Hubbard S.S."/>
            <person name="Banfield J.F."/>
        </authorList>
    </citation>
    <scope>NUCLEOTIDE SEQUENCE [LARGE SCALE GENOMIC DNA]</scope>
</reference>
<gene>
    <name evidence="2" type="ORF">A2482_02500</name>
</gene>
<organism evidence="2 3">
    <name type="scientific">Candidatus Falkowbacteria bacterium RIFOXYC2_FULL_48_21</name>
    <dbReference type="NCBI Taxonomy" id="1798005"/>
    <lineage>
        <taxon>Bacteria</taxon>
        <taxon>Candidatus Falkowiibacteriota</taxon>
    </lineage>
</organism>
<name>A0A1F5T5N0_9BACT</name>